<protein>
    <recommendedName>
        <fullName evidence="2">DUF4177 domain-containing protein</fullName>
    </recommendedName>
</protein>
<dbReference type="AlphaFoldDB" id="C6DYS5"/>
<dbReference type="KEGG" id="gem:GM21_0345"/>
<proteinExistence type="predicted"/>
<reference evidence="1" key="1">
    <citation type="submission" date="2009-07" db="EMBL/GenBank/DDBJ databases">
        <title>Complete sequence of Geobacter sp. M21.</title>
        <authorList>
            <consortium name="US DOE Joint Genome Institute"/>
            <person name="Lucas S."/>
            <person name="Copeland A."/>
            <person name="Lapidus A."/>
            <person name="Glavina del Rio T."/>
            <person name="Dalin E."/>
            <person name="Tice H."/>
            <person name="Bruce D."/>
            <person name="Goodwin L."/>
            <person name="Pitluck S."/>
            <person name="Saunders E."/>
            <person name="Brettin T."/>
            <person name="Detter J.C."/>
            <person name="Han C."/>
            <person name="Larimer F."/>
            <person name="Land M."/>
            <person name="Hauser L."/>
            <person name="Kyrpides N."/>
            <person name="Ovchinnikova G."/>
            <person name="Lovley D."/>
        </authorList>
    </citation>
    <scope>NUCLEOTIDE SEQUENCE [LARGE SCALE GENOMIC DNA]</scope>
    <source>
        <strain evidence="1">M21</strain>
    </source>
</reference>
<sequence length="57" mass="6762">MLQYKVVELSHVSDETIEEALNEWTRKGWKFDALQFAMREGSRRPAMAFVVFTREEP</sequence>
<gene>
    <name evidence="1" type="ordered locus">GM21_0345</name>
</gene>
<dbReference type="OrthoDB" id="5515705at2"/>
<dbReference type="HOGENOM" id="CLU_202968_0_0_7"/>
<name>C6DYS5_GEOSM</name>
<accession>C6DYS5</accession>
<organism evidence="1">
    <name type="scientific">Geobacter sp. (strain M21)</name>
    <dbReference type="NCBI Taxonomy" id="443144"/>
    <lineage>
        <taxon>Bacteria</taxon>
        <taxon>Pseudomonadati</taxon>
        <taxon>Thermodesulfobacteriota</taxon>
        <taxon>Desulfuromonadia</taxon>
        <taxon>Geobacterales</taxon>
        <taxon>Geobacteraceae</taxon>
        <taxon>Geobacter</taxon>
    </lineage>
</organism>
<dbReference type="STRING" id="443144.GM21_0345"/>
<dbReference type="EMBL" id="CP001661">
    <property type="protein sequence ID" value="ACT16426.1"/>
    <property type="molecule type" value="Genomic_DNA"/>
</dbReference>
<evidence type="ECO:0000313" key="1">
    <source>
        <dbReference type="EMBL" id="ACT16426.1"/>
    </source>
</evidence>
<evidence type="ECO:0008006" key="2">
    <source>
        <dbReference type="Google" id="ProtNLM"/>
    </source>
</evidence>